<reference evidence="1 2" key="1">
    <citation type="submission" date="2014-04" db="EMBL/GenBank/DDBJ databases">
        <authorList>
            <consortium name="DOE Joint Genome Institute"/>
            <person name="Kuo A."/>
            <person name="Kohler A."/>
            <person name="Nagy L.G."/>
            <person name="Floudas D."/>
            <person name="Copeland A."/>
            <person name="Barry K.W."/>
            <person name="Cichocki N."/>
            <person name="Veneault-Fourrey C."/>
            <person name="LaButti K."/>
            <person name="Lindquist E.A."/>
            <person name="Lipzen A."/>
            <person name="Lundell T."/>
            <person name="Morin E."/>
            <person name="Murat C."/>
            <person name="Sun H."/>
            <person name="Tunlid A."/>
            <person name="Henrissat B."/>
            <person name="Grigoriev I.V."/>
            <person name="Hibbett D.S."/>
            <person name="Martin F."/>
            <person name="Nordberg H.P."/>
            <person name="Cantor M.N."/>
            <person name="Hua S.X."/>
        </authorList>
    </citation>
    <scope>NUCLEOTIDE SEQUENCE [LARGE SCALE GENOMIC DNA]</scope>
    <source>
        <strain evidence="1 2">LaAM-08-1</strain>
    </source>
</reference>
<dbReference type="EMBL" id="KN838603">
    <property type="protein sequence ID" value="KIK01686.1"/>
    <property type="molecule type" value="Genomic_DNA"/>
</dbReference>
<dbReference type="AlphaFoldDB" id="A0A0C9X9K8"/>
<dbReference type="OrthoDB" id="3260975at2759"/>
<name>A0A0C9X9K8_9AGAR</name>
<accession>A0A0C9X9K8</accession>
<evidence type="ECO:0000313" key="1">
    <source>
        <dbReference type="EMBL" id="KIK01686.1"/>
    </source>
</evidence>
<proteinExistence type="predicted"/>
<reference evidence="2" key="2">
    <citation type="submission" date="2015-01" db="EMBL/GenBank/DDBJ databases">
        <title>Evolutionary Origins and Diversification of the Mycorrhizal Mutualists.</title>
        <authorList>
            <consortium name="DOE Joint Genome Institute"/>
            <consortium name="Mycorrhizal Genomics Consortium"/>
            <person name="Kohler A."/>
            <person name="Kuo A."/>
            <person name="Nagy L.G."/>
            <person name="Floudas D."/>
            <person name="Copeland A."/>
            <person name="Barry K.W."/>
            <person name="Cichocki N."/>
            <person name="Veneault-Fourrey C."/>
            <person name="LaButti K."/>
            <person name="Lindquist E.A."/>
            <person name="Lipzen A."/>
            <person name="Lundell T."/>
            <person name="Morin E."/>
            <person name="Murat C."/>
            <person name="Riley R."/>
            <person name="Ohm R."/>
            <person name="Sun H."/>
            <person name="Tunlid A."/>
            <person name="Henrissat B."/>
            <person name="Grigoriev I.V."/>
            <person name="Hibbett D.S."/>
            <person name="Martin F."/>
        </authorList>
    </citation>
    <scope>NUCLEOTIDE SEQUENCE [LARGE SCALE GENOMIC DNA]</scope>
    <source>
        <strain evidence="2">LaAM-08-1</strain>
    </source>
</reference>
<gene>
    <name evidence="1" type="ORF">K443DRAFT_6740</name>
</gene>
<sequence length="148" mass="17385">MVDRKGDELFTGEDNDTIDPRDFLKKVQHYLMVMMWDDEEKVDYFEMWLKSGSTAKQWFKDLKVTKKAMWKELCITFKEQWPERPTLQKSTAEKQAELEGERIIEAELGTKVKVNGTEVYAHITWANKVEKLAKEIPGDNNILVVGWQ</sequence>
<protein>
    <submittedName>
        <fullName evidence="1">Unplaced genomic scaffold K443scaffold_68, whole genome shotgun sequence</fullName>
    </submittedName>
</protein>
<organism evidence="1 2">
    <name type="scientific">Laccaria amethystina LaAM-08-1</name>
    <dbReference type="NCBI Taxonomy" id="1095629"/>
    <lineage>
        <taxon>Eukaryota</taxon>
        <taxon>Fungi</taxon>
        <taxon>Dikarya</taxon>
        <taxon>Basidiomycota</taxon>
        <taxon>Agaricomycotina</taxon>
        <taxon>Agaricomycetes</taxon>
        <taxon>Agaricomycetidae</taxon>
        <taxon>Agaricales</taxon>
        <taxon>Agaricineae</taxon>
        <taxon>Hydnangiaceae</taxon>
        <taxon>Laccaria</taxon>
    </lineage>
</organism>
<keyword evidence="2" id="KW-1185">Reference proteome</keyword>
<dbReference type="HOGENOM" id="CLU_037286_3_0_1"/>
<evidence type="ECO:0000313" key="2">
    <source>
        <dbReference type="Proteomes" id="UP000054477"/>
    </source>
</evidence>
<dbReference type="Proteomes" id="UP000054477">
    <property type="component" value="Unassembled WGS sequence"/>
</dbReference>